<evidence type="ECO:0000313" key="1">
    <source>
        <dbReference type="EMBL" id="SFU16407.1"/>
    </source>
</evidence>
<organism evidence="1 2">
    <name type="scientific">Sedimentitalea nanhaiensis</name>
    <dbReference type="NCBI Taxonomy" id="999627"/>
    <lineage>
        <taxon>Bacteria</taxon>
        <taxon>Pseudomonadati</taxon>
        <taxon>Pseudomonadota</taxon>
        <taxon>Alphaproteobacteria</taxon>
        <taxon>Rhodobacterales</taxon>
        <taxon>Paracoccaceae</taxon>
        <taxon>Sedimentitalea</taxon>
    </lineage>
</organism>
<dbReference type="Proteomes" id="UP000182466">
    <property type="component" value="Unassembled WGS sequence"/>
</dbReference>
<evidence type="ECO:0000313" key="2">
    <source>
        <dbReference type="Proteomes" id="UP000182466"/>
    </source>
</evidence>
<gene>
    <name evidence="1" type="ORF">SAMN05216236_1377</name>
</gene>
<proteinExistence type="predicted"/>
<sequence length="50" mass="5615">MRVLRHAGLVTDRRYAQWMRSPRPPEIAREIAAVLNAALALTAEQESEVA</sequence>
<reference evidence="1 2" key="1">
    <citation type="submission" date="2016-10" db="EMBL/GenBank/DDBJ databases">
        <authorList>
            <person name="de Groot N.N."/>
        </authorList>
    </citation>
    <scope>NUCLEOTIDE SEQUENCE [LARGE SCALE GENOMIC DNA]</scope>
    <source>
        <strain evidence="1 2">CGMCC 1.10959</strain>
    </source>
</reference>
<name>A0A1I7DXJ3_9RHOB</name>
<protein>
    <submittedName>
        <fullName evidence="1">ArsR family transcriptional regulator</fullName>
    </submittedName>
</protein>
<dbReference type="EMBL" id="FPAW01000037">
    <property type="protein sequence ID" value="SFU16407.1"/>
    <property type="molecule type" value="Genomic_DNA"/>
</dbReference>
<keyword evidence="2" id="KW-1185">Reference proteome</keyword>
<accession>A0A1I7DXJ3</accession>
<dbReference type="AlphaFoldDB" id="A0A1I7DXJ3"/>